<keyword evidence="2" id="KW-1185">Reference proteome</keyword>
<proteinExistence type="predicted"/>
<comment type="caution">
    <text evidence="1">The sequence shown here is derived from an EMBL/GenBank/DDBJ whole genome shotgun (WGS) entry which is preliminary data.</text>
</comment>
<dbReference type="Proteomes" id="UP000193926">
    <property type="component" value="Unassembled WGS sequence"/>
</dbReference>
<dbReference type="STRING" id="1123756.MGEO_19085"/>
<protein>
    <recommendedName>
        <fullName evidence="3">ATPase AAA</fullName>
    </recommendedName>
</protein>
<accession>A0A1X4NCD8</accession>
<sequence>MSIFEYEKPPRTMEETGLTHSFLTDLTSKIMYEGGTMTPSSVSEVIRLPNIVCRQIILEMVSLGLIEAQGLETEDIKSEIRYTLTDAGRRRALQAMMVSRYIGPAPVTFESFCRQVKTQSIVNEEVRRDTLERALGHLVIPSGMMDQLGPAANSARSVLLYGEPGNGKTSIAEALKDTFQDTLFVPYAFIVGNQLIRFFDETLHERVDLPANAEKPDPRWVPCRRPVITSGGELTLDMLDLAFEMTSRFYEAPMHLKALGGVFVIDDFGRQVAKPQQFLNRWILPLEKGYDILSLHTGKKFKVPFDQLVVFSSNLRPEELGDGAALRRIYFKIHVPSPTREDYFKIFSAACEAQDIKFERGVVEAFYQREYEQAGVVTSGAHPNFLLHHVKAICRYHDKRMELTDDLLRISWKNVVKYKKNDAVDA</sequence>
<dbReference type="SUPFAM" id="SSF52540">
    <property type="entry name" value="P-loop containing nucleoside triphosphate hydrolases"/>
    <property type="match status" value="1"/>
</dbReference>
<organism evidence="1 2">
    <name type="scientific">Marivita geojedonensis</name>
    <dbReference type="NCBI Taxonomy" id="1123756"/>
    <lineage>
        <taxon>Bacteria</taxon>
        <taxon>Pseudomonadati</taxon>
        <taxon>Pseudomonadota</taxon>
        <taxon>Alphaproteobacteria</taxon>
        <taxon>Rhodobacterales</taxon>
        <taxon>Roseobacteraceae</taxon>
        <taxon>Marivita</taxon>
    </lineage>
</organism>
<evidence type="ECO:0000313" key="2">
    <source>
        <dbReference type="Proteomes" id="UP000193926"/>
    </source>
</evidence>
<name>A0A1X4NCD8_9RHOB</name>
<dbReference type="InterPro" id="IPR027417">
    <property type="entry name" value="P-loop_NTPase"/>
</dbReference>
<dbReference type="OrthoDB" id="9783370at2"/>
<dbReference type="AlphaFoldDB" id="A0A1X4NCD8"/>
<dbReference type="EMBL" id="JFKC01000031">
    <property type="protein sequence ID" value="OSQ44322.1"/>
    <property type="molecule type" value="Genomic_DNA"/>
</dbReference>
<gene>
    <name evidence="1" type="ORF">MGEO_19085</name>
</gene>
<dbReference type="Gene3D" id="3.40.50.300">
    <property type="entry name" value="P-loop containing nucleotide triphosphate hydrolases"/>
    <property type="match status" value="1"/>
</dbReference>
<evidence type="ECO:0000313" key="1">
    <source>
        <dbReference type="EMBL" id="OSQ44322.1"/>
    </source>
</evidence>
<dbReference type="RefSeq" id="WP_085641354.1">
    <property type="nucleotide sequence ID" value="NZ_JFKC01000031.1"/>
</dbReference>
<evidence type="ECO:0008006" key="3">
    <source>
        <dbReference type="Google" id="ProtNLM"/>
    </source>
</evidence>
<reference evidence="1 2" key="1">
    <citation type="submission" date="2014-03" db="EMBL/GenBank/DDBJ databases">
        <title>The draft genome sequence of Marivita geojedonensis KCTC 23882.</title>
        <authorList>
            <person name="Lai Q."/>
            <person name="Shao Z."/>
        </authorList>
    </citation>
    <scope>NUCLEOTIDE SEQUENCE [LARGE SCALE GENOMIC DNA]</scope>
    <source>
        <strain evidence="1 2">DPG-138</strain>
    </source>
</reference>